<name>A0AAV6Y5D7_9LAMI</name>
<evidence type="ECO:0000259" key="2">
    <source>
        <dbReference type="Pfam" id="PF13952"/>
    </source>
</evidence>
<dbReference type="AlphaFoldDB" id="A0AAV6Y5D7"/>
<comment type="caution">
    <text evidence="3">The sequence shown here is derived from an EMBL/GenBank/DDBJ whole genome shotgun (WGS) entry which is preliminary data.</text>
</comment>
<organism evidence="3 4">
    <name type="scientific">Buddleja alternifolia</name>
    <dbReference type="NCBI Taxonomy" id="168488"/>
    <lineage>
        <taxon>Eukaryota</taxon>
        <taxon>Viridiplantae</taxon>
        <taxon>Streptophyta</taxon>
        <taxon>Embryophyta</taxon>
        <taxon>Tracheophyta</taxon>
        <taxon>Spermatophyta</taxon>
        <taxon>Magnoliopsida</taxon>
        <taxon>eudicotyledons</taxon>
        <taxon>Gunneridae</taxon>
        <taxon>Pentapetalae</taxon>
        <taxon>asterids</taxon>
        <taxon>lamiids</taxon>
        <taxon>Lamiales</taxon>
        <taxon>Scrophulariaceae</taxon>
        <taxon>Buddlejeae</taxon>
        <taxon>Buddleja</taxon>
    </lineage>
</organism>
<keyword evidence="4" id="KW-1185">Reference proteome</keyword>
<accession>A0AAV6Y5D7</accession>
<reference evidence="3" key="1">
    <citation type="submission" date="2019-10" db="EMBL/GenBank/DDBJ databases">
        <authorList>
            <person name="Zhang R."/>
            <person name="Pan Y."/>
            <person name="Wang J."/>
            <person name="Ma R."/>
            <person name="Yu S."/>
        </authorList>
    </citation>
    <scope>NUCLEOTIDE SEQUENCE</scope>
    <source>
        <strain evidence="3">LA-IB0</strain>
        <tissue evidence="3">Leaf</tissue>
    </source>
</reference>
<evidence type="ECO:0000313" key="4">
    <source>
        <dbReference type="Proteomes" id="UP000826271"/>
    </source>
</evidence>
<dbReference type="PANTHER" id="PTHR48258">
    <property type="entry name" value="DUF4218 DOMAIN-CONTAINING PROTEIN-RELATED"/>
    <property type="match status" value="1"/>
</dbReference>
<gene>
    <name evidence="3" type="ORF">BUALT_Bualt02G0103700</name>
</gene>
<proteinExistence type="predicted"/>
<feature type="domain" description="DUF4216" evidence="2">
    <location>
        <begin position="270"/>
        <end position="344"/>
    </location>
</feature>
<feature type="region of interest" description="Disordered" evidence="1">
    <location>
        <begin position="53"/>
        <end position="117"/>
    </location>
</feature>
<feature type="compositionally biased region" description="Low complexity" evidence="1">
    <location>
        <begin position="86"/>
        <end position="103"/>
    </location>
</feature>
<protein>
    <recommendedName>
        <fullName evidence="2">DUF4216 domain-containing protein</fullName>
    </recommendedName>
</protein>
<feature type="compositionally biased region" description="Low complexity" evidence="1">
    <location>
        <begin position="55"/>
        <end position="73"/>
    </location>
</feature>
<feature type="compositionally biased region" description="Polar residues" evidence="1">
    <location>
        <begin position="74"/>
        <end position="85"/>
    </location>
</feature>
<dbReference type="InterPro" id="IPR025312">
    <property type="entry name" value="DUF4216"/>
</dbReference>
<evidence type="ECO:0000256" key="1">
    <source>
        <dbReference type="SAM" id="MobiDB-lite"/>
    </source>
</evidence>
<sequence>MKIEWHVVEVRGLRILLSQVILRISGVVMGRARKHPRGTMMGGEMDVVASSGATRNNVASSQSSRSDSQVNSQPQEQLEISTVPATTTSHGSTTPDTSSTSETRPLRNWNGDNPMGRVLGKGKSRIFDHTMLTQAHRWILAHVESVTPHKSLHIVAIKTETRNASKREIDSIHNATFHEWFKSYVHARENTDSFSEEVRRLAFGPMPHGRSYNACIVNNFRFRTKSRDERKATQNSGVILRASTNSYASAKNKNPLLGQVPYYGFLTDIIEIQYAYNMKFILFKCDWVDNDKGGLMEDVYHFKLVNFNRLMYRNNLPNDEPFILSNQAEQAWYVSDPMDTEWNVAVTMARRDDFDVYSRMYETEPYGNQMFDDRIPLNDDDANWVRDGVEGTLVDVNDSEHYDEDEDCDEVD</sequence>
<dbReference type="Pfam" id="PF13952">
    <property type="entry name" value="DUF4216"/>
    <property type="match status" value="1"/>
</dbReference>
<dbReference type="EMBL" id="WHWC01000002">
    <property type="protein sequence ID" value="KAG8388227.1"/>
    <property type="molecule type" value="Genomic_DNA"/>
</dbReference>
<dbReference type="PANTHER" id="PTHR48258:SF15">
    <property type="entry name" value="OS02G0543900 PROTEIN"/>
    <property type="match status" value="1"/>
</dbReference>
<evidence type="ECO:0000313" key="3">
    <source>
        <dbReference type="EMBL" id="KAG8388227.1"/>
    </source>
</evidence>
<dbReference type="Proteomes" id="UP000826271">
    <property type="component" value="Unassembled WGS sequence"/>
</dbReference>